<accession>A0ABR4QAD9</accession>
<keyword evidence="1" id="KW-0472">Membrane</keyword>
<reference evidence="2 3" key="1">
    <citation type="journal article" date="2022" name="Front. Cell. Infect. Microbiol.">
        <title>The Genomes of Two Strains of Taenia crassiceps the Animal Model for the Study of Human Cysticercosis.</title>
        <authorList>
            <person name="Bobes R.J."/>
            <person name="Estrada K."/>
            <person name="Rios-Valencia D.G."/>
            <person name="Calderon-Gallegos A."/>
            <person name="de la Torre P."/>
            <person name="Carrero J.C."/>
            <person name="Sanchez-Flores A."/>
            <person name="Laclette J.P."/>
        </authorList>
    </citation>
    <scope>NUCLEOTIDE SEQUENCE [LARGE SCALE GENOMIC DNA]</scope>
    <source>
        <strain evidence="2">WFUcys</strain>
    </source>
</reference>
<keyword evidence="1" id="KW-1133">Transmembrane helix</keyword>
<evidence type="ECO:0000256" key="1">
    <source>
        <dbReference type="SAM" id="Phobius"/>
    </source>
</evidence>
<name>A0ABR4QAD9_9CEST</name>
<evidence type="ECO:0000313" key="2">
    <source>
        <dbReference type="EMBL" id="KAL5106649.1"/>
    </source>
</evidence>
<sequence length="171" mass="20119">MFTTTSNSTSIQPSIYHCTHSPTYTPPTMPLLFHSRQPASFNATRILTPPPNHQLHQLFLFFPLFFRFILFLFCFFSSSTHHILLLQLLLLLLLLLLHRLRRLCRLRCLSHSCLLQPLILIFLHPLLHFFFYYCFTSNSAYASINVAHCQLTRKHYLLRLSPFRLTPIPCC</sequence>
<feature type="transmembrane region" description="Helical" evidence="1">
    <location>
        <begin position="113"/>
        <end position="133"/>
    </location>
</feature>
<gene>
    <name evidence="2" type="ORF">TcWFU_002517</name>
</gene>
<proteinExistence type="predicted"/>
<organism evidence="2 3">
    <name type="scientific">Taenia crassiceps</name>
    <dbReference type="NCBI Taxonomy" id="6207"/>
    <lineage>
        <taxon>Eukaryota</taxon>
        <taxon>Metazoa</taxon>
        <taxon>Spiralia</taxon>
        <taxon>Lophotrochozoa</taxon>
        <taxon>Platyhelminthes</taxon>
        <taxon>Cestoda</taxon>
        <taxon>Eucestoda</taxon>
        <taxon>Cyclophyllidea</taxon>
        <taxon>Taeniidae</taxon>
        <taxon>Taenia</taxon>
    </lineage>
</organism>
<dbReference type="Proteomes" id="UP001651158">
    <property type="component" value="Unassembled WGS sequence"/>
</dbReference>
<keyword evidence="1" id="KW-0812">Transmembrane</keyword>
<evidence type="ECO:0000313" key="3">
    <source>
        <dbReference type="Proteomes" id="UP001651158"/>
    </source>
</evidence>
<protein>
    <submittedName>
        <fullName evidence="2">Uncharacterized protein</fullName>
    </submittedName>
</protein>
<keyword evidence="3" id="KW-1185">Reference proteome</keyword>
<feature type="transmembrane region" description="Helical" evidence="1">
    <location>
        <begin position="58"/>
        <end position="78"/>
    </location>
</feature>
<comment type="caution">
    <text evidence="2">The sequence shown here is derived from an EMBL/GenBank/DDBJ whole genome shotgun (WGS) entry which is preliminary data.</text>
</comment>
<feature type="transmembrane region" description="Helical" evidence="1">
    <location>
        <begin position="84"/>
        <end position="101"/>
    </location>
</feature>
<dbReference type="EMBL" id="JAKROA010000005">
    <property type="protein sequence ID" value="KAL5106649.1"/>
    <property type="molecule type" value="Genomic_DNA"/>
</dbReference>